<evidence type="ECO:0000313" key="12">
    <source>
        <dbReference type="Proteomes" id="UP000253303"/>
    </source>
</evidence>
<dbReference type="InterPro" id="IPR000719">
    <property type="entry name" value="Prot_kinase_dom"/>
</dbReference>
<evidence type="ECO:0000259" key="10">
    <source>
        <dbReference type="PROSITE" id="PS50011"/>
    </source>
</evidence>
<keyword evidence="2" id="KW-0723">Serine/threonine-protein kinase</keyword>
<keyword evidence="12" id="KW-1185">Reference proteome</keyword>
<dbReference type="GO" id="GO:0005524">
    <property type="term" value="F:ATP binding"/>
    <property type="evidence" value="ECO:0007669"/>
    <property type="project" value="UniProtKB-UniRule"/>
</dbReference>
<dbReference type="Gene3D" id="3.30.200.20">
    <property type="entry name" value="Phosphorylase Kinase, domain 1"/>
    <property type="match status" value="1"/>
</dbReference>
<evidence type="ECO:0000256" key="1">
    <source>
        <dbReference type="ARBA" id="ARBA00012513"/>
    </source>
</evidence>
<dbReference type="PROSITE" id="PS00108">
    <property type="entry name" value="PROTEIN_KINASE_ST"/>
    <property type="match status" value="1"/>
</dbReference>
<keyword evidence="3" id="KW-0808">Transferase</keyword>
<dbReference type="EC" id="2.7.11.1" evidence="1"/>
<keyword evidence="6 7" id="KW-0067">ATP-binding</keyword>
<protein>
    <recommendedName>
        <fullName evidence="1">non-specific serine/threonine protein kinase</fullName>
        <ecNumber evidence="1">2.7.11.1</ecNumber>
    </recommendedName>
</protein>
<dbReference type="OrthoDB" id="3679634at2"/>
<gene>
    <name evidence="11" type="ORF">DP939_14005</name>
</gene>
<dbReference type="InterPro" id="IPR008271">
    <property type="entry name" value="Ser/Thr_kinase_AS"/>
</dbReference>
<dbReference type="EMBL" id="QMEY01000004">
    <property type="protein sequence ID" value="RBQ19818.1"/>
    <property type="molecule type" value="Genomic_DNA"/>
</dbReference>
<dbReference type="PANTHER" id="PTHR43289">
    <property type="entry name" value="MITOGEN-ACTIVATED PROTEIN KINASE KINASE KINASE 20-RELATED"/>
    <property type="match status" value="1"/>
</dbReference>
<dbReference type="PROSITE" id="PS50011">
    <property type="entry name" value="PROTEIN_KINASE_DOM"/>
    <property type="match status" value="1"/>
</dbReference>
<dbReference type="Pfam" id="PF00069">
    <property type="entry name" value="Pkinase"/>
    <property type="match status" value="1"/>
</dbReference>
<evidence type="ECO:0000256" key="8">
    <source>
        <dbReference type="SAM" id="MobiDB-lite"/>
    </source>
</evidence>
<evidence type="ECO:0000256" key="5">
    <source>
        <dbReference type="ARBA" id="ARBA00022777"/>
    </source>
</evidence>
<dbReference type="Gene3D" id="1.10.510.10">
    <property type="entry name" value="Transferase(Phosphotransferase) domain 1"/>
    <property type="match status" value="1"/>
</dbReference>
<feature type="binding site" evidence="7">
    <location>
        <position position="44"/>
    </location>
    <ligand>
        <name>ATP</name>
        <dbReference type="ChEBI" id="CHEBI:30616"/>
    </ligand>
</feature>
<keyword evidence="9" id="KW-0472">Membrane</keyword>
<sequence>MASPDDGERLIARRYRLSSALGQGGMGVVWHGHDTLLNRPIAVKEVVLSPGLPPVERERHLLRTTREARTAARLNHPGIVQIYDVVEEDGRPWIIMELVDAQPLDEIVRLTGPVPVRLLSDIGRQILSALSAAHGAGVLHRDVKPSNILVTEDGRAVLTDFGVATAEGDSSLTQTGMVAGSPSFLAPERASGGIGGAASDLWSFGATLYAGLMGRSPFERADTMETLNAILTEEPVYGRIPKIFHAVLRGLLERDPARRLTAEQADRMLADIQEAQRARDRVTGPPPRGPRPRGKVALAAAVAGVVLVAGAVVAWNALPRGRNAADAATSTAPRPVAATTAASTPSAGPVSRQSATPHPTRTPRPLPIWTSPAGWSIAFPRGWRGSRDGGHAEWLRRDGNAHLGVEMVKGAGDDPAKILRAAERLLTPYAREVTTLRTGSVAVPEGRAAEWEFTWRSGDTSRAPWVAPGRTYRELRRAVVVDGTAYVLEWTMISRDWGKRHRLREQVFRSFAASEGGGATGATGTRRAR</sequence>
<name>A0A366M0R6_9ACTN</name>
<dbReference type="InterPro" id="IPR011009">
    <property type="entry name" value="Kinase-like_dom_sf"/>
</dbReference>
<keyword evidence="4 7" id="KW-0547">Nucleotide-binding</keyword>
<dbReference type="SMART" id="SM00220">
    <property type="entry name" value="S_TKc"/>
    <property type="match status" value="1"/>
</dbReference>
<feature type="region of interest" description="Disordered" evidence="8">
    <location>
        <begin position="275"/>
        <end position="295"/>
    </location>
</feature>
<dbReference type="PANTHER" id="PTHR43289:SF6">
    <property type="entry name" value="SERINE_THREONINE-PROTEIN KINASE NEKL-3"/>
    <property type="match status" value="1"/>
</dbReference>
<evidence type="ECO:0000313" key="11">
    <source>
        <dbReference type="EMBL" id="RBQ19818.1"/>
    </source>
</evidence>
<dbReference type="AlphaFoldDB" id="A0A366M0R6"/>
<keyword evidence="9" id="KW-1133">Transmembrane helix</keyword>
<feature type="compositionally biased region" description="Low complexity" evidence="8">
    <location>
        <begin position="327"/>
        <end position="359"/>
    </location>
</feature>
<evidence type="ECO:0000256" key="6">
    <source>
        <dbReference type="ARBA" id="ARBA00022840"/>
    </source>
</evidence>
<organism evidence="11 12">
    <name type="scientific">Spongiactinospora rosea</name>
    <dbReference type="NCBI Taxonomy" id="2248750"/>
    <lineage>
        <taxon>Bacteria</taxon>
        <taxon>Bacillati</taxon>
        <taxon>Actinomycetota</taxon>
        <taxon>Actinomycetes</taxon>
        <taxon>Streptosporangiales</taxon>
        <taxon>Streptosporangiaceae</taxon>
        <taxon>Spongiactinospora</taxon>
    </lineage>
</organism>
<dbReference type="GO" id="GO:0004674">
    <property type="term" value="F:protein serine/threonine kinase activity"/>
    <property type="evidence" value="ECO:0007669"/>
    <property type="project" value="UniProtKB-KW"/>
</dbReference>
<feature type="domain" description="Protein kinase" evidence="10">
    <location>
        <begin position="15"/>
        <end position="269"/>
    </location>
</feature>
<dbReference type="InterPro" id="IPR017441">
    <property type="entry name" value="Protein_kinase_ATP_BS"/>
</dbReference>
<keyword evidence="5" id="KW-0418">Kinase</keyword>
<feature type="region of interest" description="Disordered" evidence="8">
    <location>
        <begin position="326"/>
        <end position="369"/>
    </location>
</feature>
<accession>A0A366M0R6</accession>
<reference evidence="11 12" key="1">
    <citation type="submission" date="2018-06" db="EMBL/GenBank/DDBJ databases">
        <title>Sphaerisporangium craniellae sp. nov., isolated from a marine sponge in the South China Sea.</title>
        <authorList>
            <person name="Li L."/>
        </authorList>
    </citation>
    <scope>NUCLEOTIDE SEQUENCE [LARGE SCALE GENOMIC DNA]</scope>
    <source>
        <strain evidence="11 12">LHW63015</strain>
    </source>
</reference>
<evidence type="ECO:0000256" key="4">
    <source>
        <dbReference type="ARBA" id="ARBA00022741"/>
    </source>
</evidence>
<comment type="caution">
    <text evidence="11">The sequence shown here is derived from an EMBL/GenBank/DDBJ whole genome shotgun (WGS) entry which is preliminary data.</text>
</comment>
<dbReference type="PROSITE" id="PS00107">
    <property type="entry name" value="PROTEIN_KINASE_ATP"/>
    <property type="match status" value="1"/>
</dbReference>
<evidence type="ECO:0000256" key="7">
    <source>
        <dbReference type="PROSITE-ProRule" id="PRU10141"/>
    </source>
</evidence>
<dbReference type="CDD" id="cd14014">
    <property type="entry name" value="STKc_PknB_like"/>
    <property type="match status" value="1"/>
</dbReference>
<evidence type="ECO:0000256" key="9">
    <source>
        <dbReference type="SAM" id="Phobius"/>
    </source>
</evidence>
<keyword evidence="9" id="KW-0812">Transmembrane</keyword>
<dbReference type="RefSeq" id="WP_113981085.1">
    <property type="nucleotide sequence ID" value="NZ_QMEY01000004.1"/>
</dbReference>
<feature type="transmembrane region" description="Helical" evidence="9">
    <location>
        <begin position="296"/>
        <end position="318"/>
    </location>
</feature>
<evidence type="ECO:0000256" key="3">
    <source>
        <dbReference type="ARBA" id="ARBA00022679"/>
    </source>
</evidence>
<evidence type="ECO:0000256" key="2">
    <source>
        <dbReference type="ARBA" id="ARBA00022527"/>
    </source>
</evidence>
<dbReference type="SUPFAM" id="SSF56112">
    <property type="entry name" value="Protein kinase-like (PK-like)"/>
    <property type="match status" value="1"/>
</dbReference>
<dbReference type="Proteomes" id="UP000253303">
    <property type="component" value="Unassembled WGS sequence"/>
</dbReference>
<proteinExistence type="predicted"/>